<dbReference type="InterPro" id="IPR051262">
    <property type="entry name" value="SMP-30/CGR1_Lactonase"/>
</dbReference>
<dbReference type="OrthoDB" id="2633250at2"/>
<evidence type="ECO:0000256" key="4">
    <source>
        <dbReference type="PIRSR" id="PIRSR605511-2"/>
    </source>
</evidence>
<proteinExistence type="inferred from homology"/>
<evidence type="ECO:0000256" key="3">
    <source>
        <dbReference type="PIRSR" id="PIRSR605511-1"/>
    </source>
</evidence>
<feature type="binding site" evidence="4">
    <location>
        <position position="243"/>
    </location>
    <ligand>
        <name>a divalent metal cation</name>
        <dbReference type="ChEBI" id="CHEBI:60240"/>
    </ligand>
</feature>
<comment type="caution">
    <text evidence="6">The sequence shown here is derived from an EMBL/GenBank/DDBJ whole genome shotgun (WGS) entry which is preliminary data.</text>
</comment>
<keyword evidence="7" id="KW-1185">Reference proteome</keyword>
<dbReference type="InterPro" id="IPR005511">
    <property type="entry name" value="SMP-30"/>
</dbReference>
<comment type="similarity">
    <text evidence="1">Belongs to the SMP-30/CGR1 family.</text>
</comment>
<dbReference type="GO" id="GO:0016787">
    <property type="term" value="F:hydrolase activity"/>
    <property type="evidence" value="ECO:0007669"/>
    <property type="project" value="UniProtKB-KW"/>
</dbReference>
<dbReference type="InterPro" id="IPR011042">
    <property type="entry name" value="6-blade_b-propeller_TolB-like"/>
</dbReference>
<feature type="domain" description="SMP-30/Gluconolactonase/LRE-like region" evidence="5">
    <location>
        <begin position="64"/>
        <end position="299"/>
    </location>
</feature>
<gene>
    <name evidence="6" type="ORF">BJ095_102237</name>
</gene>
<dbReference type="Proteomes" id="UP000247416">
    <property type="component" value="Unassembled WGS sequence"/>
</dbReference>
<evidence type="ECO:0000313" key="6">
    <source>
        <dbReference type="EMBL" id="PYF08471.1"/>
    </source>
</evidence>
<reference evidence="6 7" key="1">
    <citation type="submission" date="2018-06" db="EMBL/GenBank/DDBJ databases">
        <title>Genomic Encyclopedia of Archaeal and Bacterial Type Strains, Phase II (KMG-II): from individual species to whole genera.</title>
        <authorList>
            <person name="Goeker M."/>
        </authorList>
    </citation>
    <scope>NUCLEOTIDE SEQUENCE [LARGE SCALE GENOMIC DNA]</scope>
    <source>
        <strain evidence="6 7">KACC 16626</strain>
    </source>
</reference>
<evidence type="ECO:0000259" key="5">
    <source>
        <dbReference type="Pfam" id="PF08450"/>
    </source>
</evidence>
<feature type="binding site" evidence="4">
    <location>
        <position position="146"/>
    </location>
    <ligand>
        <name>substrate</name>
    </ligand>
</feature>
<organism evidence="6 7">
    <name type="scientific">Ureibacillus chungkukjangi</name>
    <dbReference type="NCBI Taxonomy" id="1202712"/>
    <lineage>
        <taxon>Bacteria</taxon>
        <taxon>Bacillati</taxon>
        <taxon>Bacillota</taxon>
        <taxon>Bacilli</taxon>
        <taxon>Bacillales</taxon>
        <taxon>Caryophanaceae</taxon>
        <taxon>Ureibacillus</taxon>
    </lineage>
</organism>
<accession>A0A318TUC3</accession>
<sequence>MKKKGAILGTLVLIFTLVTASFVGAKALYESKTVPKGERHHITEIVKNNSKWEKVATGSGFMEGINFDRQGNIWMVSPPTGEIFTIKNGKVVTVNKTPMPIGAKFHKDGRLFITDGTGELYAYNPKTKKRETIVNSYKGKPLNGLNDLVFDEKGGIYFTEPMGSSATHPTGRVFYLPPNSKEAVLFSENIAYPNGIALSADGQRVYISEFNKNQILSVPSLSAADARETPFVFARFEGGIGPDGLTVDAEGNLYVAHFQAGEIVVVDSSGFDYGTIRLPEDAGTFVTNLAFHDGYLYITESLKNEVWRIKVNNTGLTPFGLK</sequence>
<dbReference type="Gene3D" id="2.120.10.30">
    <property type="entry name" value="TolB, C-terminal domain"/>
    <property type="match status" value="1"/>
</dbReference>
<keyword evidence="4" id="KW-0479">Metal-binding</keyword>
<dbReference type="AlphaFoldDB" id="A0A318TUC3"/>
<dbReference type="SUPFAM" id="SSF63829">
    <property type="entry name" value="Calcium-dependent phosphotriesterase"/>
    <property type="match status" value="1"/>
</dbReference>
<name>A0A318TUC3_9BACL</name>
<dbReference type="PANTHER" id="PTHR47572">
    <property type="entry name" value="LIPOPROTEIN-RELATED"/>
    <property type="match status" value="1"/>
</dbReference>
<evidence type="ECO:0000256" key="2">
    <source>
        <dbReference type="ARBA" id="ARBA00022801"/>
    </source>
</evidence>
<feature type="active site" description="Proton donor/acceptor" evidence="3">
    <location>
        <position position="243"/>
    </location>
</feature>
<comment type="cofactor">
    <cofactor evidence="4">
        <name>Zn(2+)</name>
        <dbReference type="ChEBI" id="CHEBI:29105"/>
    </cofactor>
    <text evidence="4">Binds 1 divalent metal cation per subunit.</text>
</comment>
<dbReference type="Pfam" id="PF08450">
    <property type="entry name" value="SGL"/>
    <property type="match status" value="1"/>
</dbReference>
<protein>
    <submittedName>
        <fullName evidence="6">Gluconolactonase</fullName>
    </submittedName>
</protein>
<evidence type="ECO:0000313" key="7">
    <source>
        <dbReference type="Proteomes" id="UP000247416"/>
    </source>
</evidence>
<keyword evidence="4" id="KW-0862">Zinc</keyword>
<evidence type="ECO:0000256" key="1">
    <source>
        <dbReference type="ARBA" id="ARBA00008853"/>
    </source>
</evidence>
<dbReference type="PRINTS" id="PR01790">
    <property type="entry name" value="SMP30FAMILY"/>
</dbReference>
<dbReference type="InterPro" id="IPR013658">
    <property type="entry name" value="SGL"/>
</dbReference>
<dbReference type="EMBL" id="QJTJ01000002">
    <property type="protein sequence ID" value="PYF08471.1"/>
    <property type="molecule type" value="Genomic_DNA"/>
</dbReference>
<dbReference type="RefSeq" id="WP_107931687.1">
    <property type="nucleotide sequence ID" value="NZ_PYWJ01000001.1"/>
</dbReference>
<feature type="binding site" evidence="4">
    <location>
        <position position="194"/>
    </location>
    <ligand>
        <name>a divalent metal cation</name>
        <dbReference type="ChEBI" id="CHEBI:60240"/>
    </ligand>
</feature>
<dbReference type="PANTHER" id="PTHR47572:SF4">
    <property type="entry name" value="LACTONASE DRP35"/>
    <property type="match status" value="1"/>
</dbReference>
<dbReference type="GO" id="GO:0046872">
    <property type="term" value="F:metal ion binding"/>
    <property type="evidence" value="ECO:0007669"/>
    <property type="project" value="UniProtKB-KW"/>
</dbReference>
<keyword evidence="2" id="KW-0378">Hydrolase</keyword>